<dbReference type="GO" id="GO:0006825">
    <property type="term" value="P:copper ion transport"/>
    <property type="evidence" value="ECO:0007669"/>
    <property type="project" value="InterPro"/>
</dbReference>
<dbReference type="AlphaFoldDB" id="A0AA87LSY0"/>
<dbReference type="GO" id="GO:0005886">
    <property type="term" value="C:plasma membrane"/>
    <property type="evidence" value="ECO:0007669"/>
    <property type="project" value="TreeGrafter"/>
</dbReference>
<protein>
    <recommendedName>
        <fullName evidence="7">CopC domain-containing protein</fullName>
    </recommendedName>
</protein>
<dbReference type="RefSeq" id="WP_006831065.1">
    <property type="nucleotide sequence ID" value="NZ_AJYB01000065.1"/>
</dbReference>
<dbReference type="InterPro" id="IPR007348">
    <property type="entry name" value="CopC_dom"/>
</dbReference>
<evidence type="ECO:0000256" key="2">
    <source>
        <dbReference type="ARBA" id="ARBA00022723"/>
    </source>
</evidence>
<organism evidence="8 9">
    <name type="scientific">Planococcus antarcticus DSM 14505</name>
    <dbReference type="NCBI Taxonomy" id="1185653"/>
    <lineage>
        <taxon>Bacteria</taxon>
        <taxon>Bacillati</taxon>
        <taxon>Bacillota</taxon>
        <taxon>Bacilli</taxon>
        <taxon>Bacillales</taxon>
        <taxon>Caryophanaceae</taxon>
        <taxon>Planococcus</taxon>
    </lineage>
</organism>
<dbReference type="GO" id="GO:0042597">
    <property type="term" value="C:periplasmic space"/>
    <property type="evidence" value="ECO:0007669"/>
    <property type="project" value="InterPro"/>
</dbReference>
<keyword evidence="4" id="KW-0186">Copper</keyword>
<comment type="subcellular location">
    <subcellularLocation>
        <location evidence="1">Cell envelope</location>
    </subcellularLocation>
</comment>
<dbReference type="InterPro" id="IPR014755">
    <property type="entry name" value="Cu-Rt/internalin_Ig-like"/>
</dbReference>
<evidence type="ECO:0000259" key="7">
    <source>
        <dbReference type="Pfam" id="PF04234"/>
    </source>
</evidence>
<evidence type="ECO:0000256" key="5">
    <source>
        <dbReference type="SAM" id="Phobius"/>
    </source>
</evidence>
<dbReference type="PANTHER" id="PTHR34820:SF4">
    <property type="entry name" value="INNER MEMBRANE PROTEIN YEBZ"/>
    <property type="match status" value="1"/>
</dbReference>
<feature type="domain" description="CopC" evidence="7">
    <location>
        <begin position="22"/>
        <end position="112"/>
    </location>
</feature>
<keyword evidence="5" id="KW-0812">Transmembrane</keyword>
<proteinExistence type="predicted"/>
<evidence type="ECO:0000256" key="3">
    <source>
        <dbReference type="ARBA" id="ARBA00022729"/>
    </source>
</evidence>
<comment type="caution">
    <text evidence="8">The sequence shown here is derived from an EMBL/GenBank/DDBJ whole genome shotgun (WGS) entry which is preliminary data.</text>
</comment>
<keyword evidence="2" id="KW-0479">Metal-binding</keyword>
<accession>A0AA87LSY0</accession>
<evidence type="ECO:0000256" key="6">
    <source>
        <dbReference type="SAM" id="SignalP"/>
    </source>
</evidence>
<feature type="chain" id="PRO_5041696018" description="CopC domain-containing protein" evidence="6">
    <location>
        <begin position="22"/>
        <end position="182"/>
    </location>
</feature>
<dbReference type="InterPro" id="IPR014756">
    <property type="entry name" value="Ig_E-set"/>
</dbReference>
<dbReference type="GO" id="GO:0030313">
    <property type="term" value="C:cell envelope"/>
    <property type="evidence" value="ECO:0007669"/>
    <property type="project" value="UniProtKB-SubCell"/>
</dbReference>
<dbReference type="Gene3D" id="2.60.40.1220">
    <property type="match status" value="1"/>
</dbReference>
<keyword evidence="3 6" id="KW-0732">Signal</keyword>
<dbReference type="InterPro" id="IPR032694">
    <property type="entry name" value="CopC/D"/>
</dbReference>
<dbReference type="Proteomes" id="UP000004725">
    <property type="component" value="Unassembled WGS sequence"/>
</dbReference>
<evidence type="ECO:0000256" key="1">
    <source>
        <dbReference type="ARBA" id="ARBA00004196"/>
    </source>
</evidence>
<feature type="transmembrane region" description="Helical" evidence="5">
    <location>
        <begin position="158"/>
        <end position="179"/>
    </location>
</feature>
<gene>
    <name evidence="8" type="ORF">A1A1_15543</name>
</gene>
<dbReference type="Pfam" id="PF04234">
    <property type="entry name" value="CopC"/>
    <property type="match status" value="1"/>
</dbReference>
<evidence type="ECO:0000313" key="9">
    <source>
        <dbReference type="Proteomes" id="UP000004725"/>
    </source>
</evidence>
<evidence type="ECO:0000256" key="4">
    <source>
        <dbReference type="ARBA" id="ARBA00023008"/>
    </source>
</evidence>
<evidence type="ECO:0000313" key="8">
    <source>
        <dbReference type="EMBL" id="EIM05502.1"/>
    </source>
</evidence>
<dbReference type="GO" id="GO:0005507">
    <property type="term" value="F:copper ion binding"/>
    <property type="evidence" value="ECO:0007669"/>
    <property type="project" value="InterPro"/>
</dbReference>
<dbReference type="PANTHER" id="PTHR34820">
    <property type="entry name" value="INNER MEMBRANE PROTEIN YEBZ"/>
    <property type="match status" value="1"/>
</dbReference>
<keyword evidence="5" id="KW-0472">Membrane</keyword>
<dbReference type="GO" id="GO:0046688">
    <property type="term" value="P:response to copper ion"/>
    <property type="evidence" value="ECO:0007669"/>
    <property type="project" value="InterPro"/>
</dbReference>
<dbReference type="SUPFAM" id="SSF81296">
    <property type="entry name" value="E set domains"/>
    <property type="match status" value="1"/>
</dbReference>
<dbReference type="EMBL" id="AJYB01000065">
    <property type="protein sequence ID" value="EIM05502.1"/>
    <property type="molecule type" value="Genomic_DNA"/>
</dbReference>
<keyword evidence="5" id="KW-1133">Transmembrane helix</keyword>
<reference evidence="8 9" key="1">
    <citation type="journal article" date="2012" name="J. Bacteriol.">
        <title>Genome Sequence of the Antarctic Psychrophile Bacterium Planococcus antarcticus DSM 14505.</title>
        <authorList>
            <person name="Margolles A."/>
            <person name="Gueimonde M."/>
            <person name="Sanchez B."/>
        </authorList>
    </citation>
    <scope>NUCLEOTIDE SEQUENCE [LARGE SCALE GENOMIC DNA]</scope>
    <source>
        <strain evidence="8 9">DSM 14505</strain>
    </source>
</reference>
<sequence>MKKIAILLILSIFSMPLIGQAHTTLSSSSPAEGDVVTEQLEEVVLTFGTVIEQGSLMALESEGTTYEFDEIVLSDKIMTGSIAEELPNSTYTINWKIIGADGHPIEGEMPFELNVETVAEDSATEEAALETEKEAVVEEEPPAVDKAAVQTSEDEGNLLITVVLVMAVLATGFIAYRLLKKK</sequence>
<feature type="signal peptide" evidence="6">
    <location>
        <begin position="1"/>
        <end position="21"/>
    </location>
</feature>
<name>A0AA87LSY0_9BACL</name>